<dbReference type="PANTHER" id="PTHR34135:SF2">
    <property type="entry name" value="LYSOZYME"/>
    <property type="match status" value="1"/>
</dbReference>
<dbReference type="STRING" id="1291742.LOOC260_106410"/>
<proteinExistence type="inferred from homology"/>
<comment type="similarity">
    <text evidence="1">Belongs to the glycosyl hydrolase 25 family.</text>
</comment>
<dbReference type="InterPro" id="IPR002053">
    <property type="entry name" value="Glyco_hydro_25"/>
</dbReference>
<dbReference type="GO" id="GO:0009253">
    <property type="term" value="P:peptidoglycan catabolic process"/>
    <property type="evidence" value="ECO:0007669"/>
    <property type="project" value="InterPro"/>
</dbReference>
<sequence length="259" mass="29466">MAKRKIEPIYDNTFRRSNRHNYKKHPWIILVIVLLVLGGAGGLIWHNHHQSALNSYAVRGVSVNQADGYVDFHQLQSQKIKFAYLKATSGASYLDDDFIDNYQRISGSNLQVGIYQQFSFTSSAKSQFRYLVSQVQQQSGNLPIAIQVTYYGKYADTPPNAKKQGQKLAELAELLSEHYGQGCIIWATPAVQRDIVDSYLPQNKKWSVPTKLKRQGKDVMFIQYTGHQKLEVDGVRTDLTQSVFNGSLKQWNEQFGSNE</sequence>
<dbReference type="GO" id="GO:0016052">
    <property type="term" value="P:carbohydrate catabolic process"/>
    <property type="evidence" value="ECO:0007669"/>
    <property type="project" value="TreeGrafter"/>
</dbReference>
<evidence type="ECO:0000313" key="3">
    <source>
        <dbReference type="EMBL" id="BAP85198.1"/>
    </source>
</evidence>
<keyword evidence="2" id="KW-0812">Transmembrane</keyword>
<keyword evidence="2" id="KW-0472">Membrane</keyword>
<dbReference type="Proteomes" id="UP000031620">
    <property type="component" value="Chromosome"/>
</dbReference>
<dbReference type="HOGENOM" id="CLU_044973_6_3_9"/>
<dbReference type="RefSeq" id="WP_052467262.1">
    <property type="nucleotide sequence ID" value="NZ_AP014680.1"/>
</dbReference>
<keyword evidence="2" id="KW-1133">Transmembrane helix</keyword>
<accession>A0A0A1GWI9</accession>
<evidence type="ECO:0000256" key="1">
    <source>
        <dbReference type="ARBA" id="ARBA00010646"/>
    </source>
</evidence>
<dbReference type="PANTHER" id="PTHR34135">
    <property type="entry name" value="LYSOZYME"/>
    <property type="match status" value="1"/>
</dbReference>
<organism evidence="3 4">
    <name type="scientific">Paucilactobacillus hokkaidonensis JCM 18461</name>
    <dbReference type="NCBI Taxonomy" id="1291742"/>
    <lineage>
        <taxon>Bacteria</taxon>
        <taxon>Bacillati</taxon>
        <taxon>Bacillota</taxon>
        <taxon>Bacilli</taxon>
        <taxon>Lactobacillales</taxon>
        <taxon>Lactobacillaceae</taxon>
        <taxon>Paucilactobacillus</taxon>
    </lineage>
</organism>
<feature type="transmembrane region" description="Helical" evidence="2">
    <location>
        <begin position="25"/>
        <end position="45"/>
    </location>
</feature>
<evidence type="ECO:0000313" key="4">
    <source>
        <dbReference type="Proteomes" id="UP000031620"/>
    </source>
</evidence>
<dbReference type="GO" id="GO:0003796">
    <property type="term" value="F:lysozyme activity"/>
    <property type="evidence" value="ECO:0007669"/>
    <property type="project" value="InterPro"/>
</dbReference>
<name>A0A0A1GWI9_9LACO</name>
<gene>
    <name evidence="3" type="ORF">LOOC260_106410</name>
</gene>
<dbReference type="SUPFAM" id="SSF51445">
    <property type="entry name" value="(Trans)glycosidases"/>
    <property type="match status" value="1"/>
</dbReference>
<dbReference type="AlphaFoldDB" id="A0A0A1GWI9"/>
<dbReference type="Pfam" id="PF01183">
    <property type="entry name" value="Glyco_hydro_25"/>
    <property type="match status" value="1"/>
</dbReference>
<protein>
    <submittedName>
        <fullName evidence="3">Lysozyme</fullName>
    </submittedName>
</protein>
<dbReference type="KEGG" id="lho:LOOC260_106410"/>
<dbReference type="Gene3D" id="3.20.20.80">
    <property type="entry name" value="Glycosidases"/>
    <property type="match status" value="1"/>
</dbReference>
<dbReference type="GO" id="GO:0016998">
    <property type="term" value="P:cell wall macromolecule catabolic process"/>
    <property type="evidence" value="ECO:0007669"/>
    <property type="project" value="InterPro"/>
</dbReference>
<dbReference type="PROSITE" id="PS51904">
    <property type="entry name" value="GLYCOSYL_HYDROL_F25_2"/>
    <property type="match status" value="1"/>
</dbReference>
<evidence type="ECO:0000256" key="2">
    <source>
        <dbReference type="SAM" id="Phobius"/>
    </source>
</evidence>
<reference evidence="3 4" key="1">
    <citation type="submission" date="2014-11" db="EMBL/GenBank/DDBJ databases">
        <title>Complete genome sequence and analysis of Lactobacillus hokkaidonensis LOOC260T.</title>
        <authorList>
            <person name="Tanizawa Y."/>
            <person name="Tohno M."/>
            <person name="Kaminuma E."/>
            <person name="Nakamura Y."/>
            <person name="Arita M."/>
        </authorList>
    </citation>
    <scope>NUCLEOTIDE SEQUENCE [LARGE SCALE GENOMIC DNA]</scope>
    <source>
        <strain evidence="3 4">LOOC260</strain>
    </source>
</reference>
<dbReference type="EMBL" id="AP014680">
    <property type="protein sequence ID" value="BAP85198.1"/>
    <property type="molecule type" value="Genomic_DNA"/>
</dbReference>
<dbReference type="InterPro" id="IPR017853">
    <property type="entry name" value="GH"/>
</dbReference>